<organism evidence="2 3">
    <name type="scientific">Aspergillus brasiliensis (strain CBS 101740 / IMI 381727 / IBT 21946)</name>
    <dbReference type="NCBI Taxonomy" id="767769"/>
    <lineage>
        <taxon>Eukaryota</taxon>
        <taxon>Fungi</taxon>
        <taxon>Dikarya</taxon>
        <taxon>Ascomycota</taxon>
        <taxon>Pezizomycotina</taxon>
        <taxon>Eurotiomycetes</taxon>
        <taxon>Eurotiomycetidae</taxon>
        <taxon>Eurotiales</taxon>
        <taxon>Aspergillaceae</taxon>
        <taxon>Aspergillus</taxon>
        <taxon>Aspergillus subgen. Circumdati</taxon>
    </lineage>
</organism>
<dbReference type="Proteomes" id="UP000184499">
    <property type="component" value="Unassembled WGS sequence"/>
</dbReference>
<evidence type="ECO:0000313" key="2">
    <source>
        <dbReference type="EMBL" id="OJJ77482.1"/>
    </source>
</evidence>
<dbReference type="EMBL" id="KV878679">
    <property type="protein sequence ID" value="OJJ77482.1"/>
    <property type="molecule type" value="Genomic_DNA"/>
</dbReference>
<proteinExistence type="predicted"/>
<name>A0A1L9V0W9_ASPBC</name>
<protein>
    <submittedName>
        <fullName evidence="2">Uncharacterized protein</fullName>
    </submittedName>
</protein>
<dbReference type="VEuPathDB" id="FungiDB:ASPBRDRAFT_654912"/>
<feature type="compositionally biased region" description="Low complexity" evidence="1">
    <location>
        <begin position="195"/>
        <end position="207"/>
    </location>
</feature>
<dbReference type="AlphaFoldDB" id="A0A1L9V0W9"/>
<keyword evidence="3" id="KW-1185">Reference proteome</keyword>
<accession>A0A1L9V0W9</accession>
<dbReference type="GeneID" id="93581036"/>
<reference evidence="3" key="1">
    <citation type="journal article" date="2017" name="Genome Biol.">
        <title>Comparative genomics reveals high biological diversity and specific adaptations in the industrially and medically important fungal genus Aspergillus.</title>
        <authorList>
            <person name="de Vries R.P."/>
            <person name="Riley R."/>
            <person name="Wiebenga A."/>
            <person name="Aguilar-Osorio G."/>
            <person name="Amillis S."/>
            <person name="Uchima C.A."/>
            <person name="Anderluh G."/>
            <person name="Asadollahi M."/>
            <person name="Askin M."/>
            <person name="Barry K."/>
            <person name="Battaglia E."/>
            <person name="Bayram O."/>
            <person name="Benocci T."/>
            <person name="Braus-Stromeyer S.A."/>
            <person name="Caldana C."/>
            <person name="Canovas D."/>
            <person name="Cerqueira G.C."/>
            <person name="Chen F."/>
            <person name="Chen W."/>
            <person name="Choi C."/>
            <person name="Clum A."/>
            <person name="Dos Santos R.A."/>
            <person name="Damasio A.R."/>
            <person name="Diallinas G."/>
            <person name="Emri T."/>
            <person name="Fekete E."/>
            <person name="Flipphi M."/>
            <person name="Freyberg S."/>
            <person name="Gallo A."/>
            <person name="Gournas C."/>
            <person name="Habgood R."/>
            <person name="Hainaut M."/>
            <person name="Harispe M.L."/>
            <person name="Henrissat B."/>
            <person name="Hilden K.S."/>
            <person name="Hope R."/>
            <person name="Hossain A."/>
            <person name="Karabika E."/>
            <person name="Karaffa L."/>
            <person name="Karanyi Z."/>
            <person name="Krasevec N."/>
            <person name="Kuo A."/>
            <person name="Kusch H."/>
            <person name="LaButti K."/>
            <person name="Lagendijk E.L."/>
            <person name="Lapidus A."/>
            <person name="Levasseur A."/>
            <person name="Lindquist E."/>
            <person name="Lipzen A."/>
            <person name="Logrieco A.F."/>
            <person name="MacCabe A."/>
            <person name="Maekelae M.R."/>
            <person name="Malavazi I."/>
            <person name="Melin P."/>
            <person name="Meyer V."/>
            <person name="Mielnichuk N."/>
            <person name="Miskei M."/>
            <person name="Molnar A.P."/>
            <person name="Mule G."/>
            <person name="Ngan C.Y."/>
            <person name="Orejas M."/>
            <person name="Orosz E."/>
            <person name="Ouedraogo J.P."/>
            <person name="Overkamp K.M."/>
            <person name="Park H.-S."/>
            <person name="Perrone G."/>
            <person name="Piumi F."/>
            <person name="Punt P.J."/>
            <person name="Ram A.F."/>
            <person name="Ramon A."/>
            <person name="Rauscher S."/>
            <person name="Record E."/>
            <person name="Riano-Pachon D.M."/>
            <person name="Robert V."/>
            <person name="Roehrig J."/>
            <person name="Ruller R."/>
            <person name="Salamov A."/>
            <person name="Salih N.S."/>
            <person name="Samson R.A."/>
            <person name="Sandor E."/>
            <person name="Sanguinetti M."/>
            <person name="Schuetze T."/>
            <person name="Sepcic K."/>
            <person name="Shelest E."/>
            <person name="Sherlock G."/>
            <person name="Sophianopoulou V."/>
            <person name="Squina F.M."/>
            <person name="Sun H."/>
            <person name="Susca A."/>
            <person name="Todd R.B."/>
            <person name="Tsang A."/>
            <person name="Unkles S.E."/>
            <person name="van de Wiele N."/>
            <person name="van Rossen-Uffink D."/>
            <person name="Oliveira J.V."/>
            <person name="Vesth T.C."/>
            <person name="Visser J."/>
            <person name="Yu J.-H."/>
            <person name="Zhou M."/>
            <person name="Andersen M.R."/>
            <person name="Archer D.B."/>
            <person name="Baker S.E."/>
            <person name="Benoit I."/>
            <person name="Brakhage A.A."/>
            <person name="Braus G.H."/>
            <person name="Fischer R."/>
            <person name="Frisvad J.C."/>
            <person name="Goldman G.H."/>
            <person name="Houbraken J."/>
            <person name="Oakley B."/>
            <person name="Pocsi I."/>
            <person name="Scazzocchio C."/>
            <person name="Seiboth B."/>
            <person name="vanKuyk P.A."/>
            <person name="Wortman J."/>
            <person name="Dyer P.S."/>
            <person name="Grigoriev I.V."/>
        </authorList>
    </citation>
    <scope>NUCLEOTIDE SEQUENCE [LARGE SCALE GENOMIC DNA]</scope>
    <source>
        <strain evidence="3">CBS 101740 / IMI 381727 / IBT 21946</strain>
    </source>
</reference>
<gene>
    <name evidence="2" type="ORF">ASPBRDRAFT_654912</name>
</gene>
<evidence type="ECO:0000256" key="1">
    <source>
        <dbReference type="SAM" id="MobiDB-lite"/>
    </source>
</evidence>
<dbReference type="RefSeq" id="XP_067484729.1">
    <property type="nucleotide sequence ID" value="XM_067628548.1"/>
</dbReference>
<feature type="region of interest" description="Disordered" evidence="1">
    <location>
        <begin position="188"/>
        <end position="207"/>
    </location>
</feature>
<sequence>MVIPVKYGEASRGISYSIISNSHIYHTITALLDIVNPDSKPFRQGWWVVVMDGGVVNKTKWSSNYPTKKRRKERSRGATVLRLQRRADTASQILTRMASEDPQRRQSRLTGWVLGRPAFSYGGSTESQQSPLAAASQPAKPLVLPELGPDRAPYQAVLAGFMGFSAASVDHSIFLPPSSDPKKFHCVETAPPPSSASFRRPSLIIPD</sequence>
<evidence type="ECO:0000313" key="3">
    <source>
        <dbReference type="Proteomes" id="UP000184499"/>
    </source>
</evidence>